<dbReference type="RefSeq" id="WP_203905867.1">
    <property type="nucleotide sequence ID" value="NZ_BOPF01000089.1"/>
</dbReference>
<evidence type="ECO:0000313" key="2">
    <source>
        <dbReference type="EMBL" id="GIJ52468.1"/>
    </source>
</evidence>
<dbReference type="AlphaFoldDB" id="A0A8J4DWN7"/>
<feature type="compositionally biased region" description="Acidic residues" evidence="1">
    <location>
        <begin position="62"/>
        <end position="77"/>
    </location>
</feature>
<accession>A0A8J4DWN7</accession>
<sequence>MQPTENLSIDLPVGEDCPTCKSWHRSDEPHWYLDCRTCGGAFIFGGSAEPECGACASAPELHDDDPEESESDEEVAEAESYGERLLENYQAAMEARDVAGLLDGDPGDSDSEVGFSPANTLRDMVLYTDRYGWVQGDYYDRTAVVLFPPACIVAGLGMVCYGERVDAPALHFEHPGFGEFEAAMAWLERYLVDRFPDGDDNGNPMTAYGFNDARGRTYEEVRAVVLAAADLWERIYQGPVPGPECCGMPMPEAKTSPEWSEATIFDRSVVERVFQCPTCRRWEYVEVTDKLERDCLIALALSVPGGAE</sequence>
<evidence type="ECO:0000313" key="3">
    <source>
        <dbReference type="Proteomes" id="UP000619260"/>
    </source>
</evidence>
<evidence type="ECO:0000256" key="1">
    <source>
        <dbReference type="SAM" id="MobiDB-lite"/>
    </source>
</evidence>
<keyword evidence="3" id="KW-1185">Reference proteome</keyword>
<gene>
    <name evidence="2" type="ORF">Val02_93540</name>
</gene>
<organism evidence="2 3">
    <name type="scientific">Virgisporangium aliadipatigenens</name>
    <dbReference type="NCBI Taxonomy" id="741659"/>
    <lineage>
        <taxon>Bacteria</taxon>
        <taxon>Bacillati</taxon>
        <taxon>Actinomycetota</taxon>
        <taxon>Actinomycetes</taxon>
        <taxon>Micromonosporales</taxon>
        <taxon>Micromonosporaceae</taxon>
        <taxon>Virgisporangium</taxon>
    </lineage>
</organism>
<dbReference type="Pfam" id="PF19698">
    <property type="entry name" value="DUF6197"/>
    <property type="match status" value="1"/>
</dbReference>
<reference evidence="2" key="1">
    <citation type="submission" date="2021-01" db="EMBL/GenBank/DDBJ databases">
        <title>Whole genome shotgun sequence of Virgisporangium aliadipatigenens NBRC 105644.</title>
        <authorList>
            <person name="Komaki H."/>
            <person name="Tamura T."/>
        </authorList>
    </citation>
    <scope>NUCLEOTIDE SEQUENCE</scope>
    <source>
        <strain evidence="2">NBRC 105644</strain>
    </source>
</reference>
<proteinExistence type="predicted"/>
<protein>
    <submittedName>
        <fullName evidence="2">Uncharacterized protein</fullName>
    </submittedName>
</protein>
<feature type="region of interest" description="Disordered" evidence="1">
    <location>
        <begin position="56"/>
        <end position="77"/>
    </location>
</feature>
<dbReference type="InterPro" id="IPR045677">
    <property type="entry name" value="DUF6197"/>
</dbReference>
<comment type="caution">
    <text evidence="2">The sequence shown here is derived from an EMBL/GenBank/DDBJ whole genome shotgun (WGS) entry which is preliminary data.</text>
</comment>
<name>A0A8J4DWN7_9ACTN</name>
<dbReference type="EMBL" id="BOPF01000089">
    <property type="protein sequence ID" value="GIJ52468.1"/>
    <property type="molecule type" value="Genomic_DNA"/>
</dbReference>
<dbReference type="Proteomes" id="UP000619260">
    <property type="component" value="Unassembled WGS sequence"/>
</dbReference>